<gene>
    <name evidence="2" type="ORF">EWH70_11635</name>
</gene>
<dbReference type="InterPro" id="IPR000835">
    <property type="entry name" value="HTH_MarR-typ"/>
</dbReference>
<dbReference type="GO" id="GO:0003700">
    <property type="term" value="F:DNA-binding transcription factor activity"/>
    <property type="evidence" value="ECO:0007669"/>
    <property type="project" value="InterPro"/>
</dbReference>
<dbReference type="InterPro" id="IPR039422">
    <property type="entry name" value="MarR/SlyA-like"/>
</dbReference>
<dbReference type="PANTHER" id="PTHR33164:SF43">
    <property type="entry name" value="HTH-TYPE TRANSCRIPTIONAL REPRESSOR YETL"/>
    <property type="match status" value="1"/>
</dbReference>
<evidence type="ECO:0000313" key="2">
    <source>
        <dbReference type="EMBL" id="RZQ63809.1"/>
    </source>
</evidence>
<dbReference type="AlphaFoldDB" id="A0A4Q7J9B3"/>
<dbReference type="OrthoDB" id="4323829at2"/>
<dbReference type="RefSeq" id="WP_130475335.1">
    <property type="nucleotide sequence ID" value="NZ_SFCC01000005.1"/>
</dbReference>
<dbReference type="SMART" id="SM00347">
    <property type="entry name" value="HTH_MARR"/>
    <property type="match status" value="1"/>
</dbReference>
<dbReference type="InterPro" id="IPR036390">
    <property type="entry name" value="WH_DNA-bd_sf"/>
</dbReference>
<reference evidence="2 3" key="1">
    <citation type="submission" date="2019-02" db="EMBL/GenBank/DDBJ databases">
        <title>Draft genome sequence of Amycolatopsis sp. 8-3EHSu isolated from roots of Suaeda maritima.</title>
        <authorList>
            <person name="Duangmal K."/>
            <person name="Chantavorakit T."/>
        </authorList>
    </citation>
    <scope>NUCLEOTIDE SEQUENCE [LARGE SCALE GENOMIC DNA]</scope>
    <source>
        <strain evidence="2 3">8-3EHSu</strain>
    </source>
</reference>
<dbReference type="GO" id="GO:0006950">
    <property type="term" value="P:response to stress"/>
    <property type="evidence" value="ECO:0007669"/>
    <property type="project" value="TreeGrafter"/>
</dbReference>
<dbReference type="PRINTS" id="PR00598">
    <property type="entry name" value="HTHMARR"/>
</dbReference>
<name>A0A4Q7J9B3_9PSEU</name>
<dbReference type="Gene3D" id="1.10.10.10">
    <property type="entry name" value="Winged helix-like DNA-binding domain superfamily/Winged helix DNA-binding domain"/>
    <property type="match status" value="1"/>
</dbReference>
<dbReference type="PROSITE" id="PS50995">
    <property type="entry name" value="HTH_MARR_2"/>
    <property type="match status" value="1"/>
</dbReference>
<accession>A0A4Q7J9B3</accession>
<dbReference type="PANTHER" id="PTHR33164">
    <property type="entry name" value="TRANSCRIPTIONAL REGULATOR, MARR FAMILY"/>
    <property type="match status" value="1"/>
</dbReference>
<keyword evidence="3" id="KW-1185">Reference proteome</keyword>
<evidence type="ECO:0000313" key="3">
    <source>
        <dbReference type="Proteomes" id="UP000292003"/>
    </source>
</evidence>
<dbReference type="InterPro" id="IPR036388">
    <property type="entry name" value="WH-like_DNA-bd_sf"/>
</dbReference>
<comment type="caution">
    <text evidence="2">The sequence shown here is derived from an EMBL/GenBank/DDBJ whole genome shotgun (WGS) entry which is preliminary data.</text>
</comment>
<dbReference type="EMBL" id="SFCC01000005">
    <property type="protein sequence ID" value="RZQ63809.1"/>
    <property type="molecule type" value="Genomic_DNA"/>
</dbReference>
<protein>
    <submittedName>
        <fullName evidence="2">MarR family transcriptional regulator</fullName>
    </submittedName>
</protein>
<feature type="domain" description="HTH marR-type" evidence="1">
    <location>
        <begin position="1"/>
        <end position="135"/>
    </location>
</feature>
<dbReference type="Pfam" id="PF12802">
    <property type="entry name" value="MarR_2"/>
    <property type="match status" value="1"/>
</dbReference>
<dbReference type="Proteomes" id="UP000292003">
    <property type="component" value="Unassembled WGS sequence"/>
</dbReference>
<evidence type="ECO:0000259" key="1">
    <source>
        <dbReference type="PROSITE" id="PS50995"/>
    </source>
</evidence>
<proteinExistence type="predicted"/>
<organism evidence="2 3">
    <name type="scientific">Amycolatopsis suaedae</name>
    <dbReference type="NCBI Taxonomy" id="2510978"/>
    <lineage>
        <taxon>Bacteria</taxon>
        <taxon>Bacillati</taxon>
        <taxon>Actinomycetota</taxon>
        <taxon>Actinomycetes</taxon>
        <taxon>Pseudonocardiales</taxon>
        <taxon>Pseudonocardiaceae</taxon>
        <taxon>Amycolatopsis</taxon>
    </lineage>
</organism>
<sequence length="174" mass="17415">MHDATRTANLLGATALAVTDLALAGATSASGVSVSGAAALVVLSASPGISVTELGRRVGLTQSAAARMVDSLESAGLVERTAGLGRAVSVRLTARGTATADAVLAERGSPLTELVGVLDEEQQRTLADLLAVLLCRLYQRVGDSDRLCRLCDRAACVSGAECPVGAAARAEGAG</sequence>
<dbReference type="SUPFAM" id="SSF46785">
    <property type="entry name" value="Winged helix' DNA-binding domain"/>
    <property type="match status" value="1"/>
</dbReference>